<dbReference type="InterPro" id="IPR025307">
    <property type="entry name" value="FIIND_dom"/>
</dbReference>
<keyword evidence="4" id="KW-1185">Reference proteome</keyword>
<dbReference type="KEGG" id="gacu:117533722"/>
<dbReference type="RefSeq" id="XP_034053510.1">
    <property type="nucleotide sequence ID" value="XM_034197619.1"/>
</dbReference>
<feature type="domain" description="FIIND" evidence="3">
    <location>
        <begin position="923"/>
        <end position="1192"/>
    </location>
</feature>
<comment type="subcellular location">
    <subcellularLocation>
        <location evidence="1">Cytoplasm</location>
        <location evidence="1">Cytosol</location>
    </subcellularLocation>
</comment>
<evidence type="ECO:0000259" key="3">
    <source>
        <dbReference type="PROSITE" id="PS51830"/>
    </source>
</evidence>
<dbReference type="PANTHER" id="PTHR16155">
    <property type="entry name" value="DED DOMAIN-CONTAINING PROTEIN"/>
    <property type="match status" value="1"/>
</dbReference>
<protein>
    <submittedName>
        <fullName evidence="5 6">Sterile alpha motif domain-containing protein 9-like</fullName>
    </submittedName>
</protein>
<dbReference type="AlphaFoldDB" id="A0A6P8T8B0"/>
<proteinExistence type="predicted"/>
<dbReference type="GeneID" id="117533722"/>
<name>A0A6P8T8B0_GYMAC</name>
<dbReference type="Pfam" id="PF23679">
    <property type="entry name" value="UPA-FIIND"/>
    <property type="match status" value="1"/>
</dbReference>
<accession>A0A6P8T8B0</accession>
<dbReference type="Proteomes" id="UP000515161">
    <property type="component" value="Unplaced"/>
</dbReference>
<sequence>MANGPSLSTVTRSLSLLDVLHANQFEGKSFDPEILEETEENFYRGAPPEWLNFHISEQAELDGTGSPFIKRDGYAKLEKQIHKLRKHPGISTVKLFHQPGCGGTTLAMKVLWDFRKTLRSAVLTGSTSDITKVAEEVVHLFTAGSQGDQKTVLLLVNGVQVLEDLQVSIMRTIANQKIVTRMPVVVLLSCIREDADLKSDDVFLQEVLSDSEKNHFNDKKTELNRRYGDKCKRFHGFNIMQSNFSEAYIQEACSVFKTIKETGIQEKTLLASILSLLNAYVPDSHLLESQCLDVFKHANYSHRDISLEDISLEDMLDDFSHLIITIQQDGSEKRVCMAHPLIAQCCTELMAEAGVTRSDTAKHLLTCLCRDKVPRSLAAFVKYMLTKRRLKEKGREENPIHPTEMKEEIDSFSRLILHIQTKEDDSQCVSLLEMATNMFDQNPFFPQALARFHCIVLRDYDQAEMWAKEAKQRDLQNSFVADTLGQVHKNRLKNLRRPAQPGGILALALKAIRAFEDEERLAEDEVGTKVKRNVHDSRFFNSRGMFGFLQVCNLVYDLLVSQNPTWRGVLTKKVSLGSALPSLGDHSLLRFNGLINRLRDAVEKKCAFLDGYLTYSKPDIKEDDPEYISRQTSACYRKYVGDSTSSHLKEKGADLIQKLKLKQAGTTTGVLSCLDRECTESDLKEITTLWEEICLHKDPDTAMVNNIFAHIMLRNMGAPESDCKHLTAFKQEMYLTDKSEAHMLALLLHWPTGNEDACILDLSAMIKRTQDLYKQAYAKHFRSRYLRPLFFLGKGQELNRIVHRTVLEGSARQGDWETMQDWSDEKIFQDPWVKERLLKVRGEIREYRLFATVDGKEIEVVANLRNSLWRKRKVSFYLGFTIKGPVAFAIQTETADTKELLSEMDSSKPCGLLKFGACGDEMDARNLTKLKPEVNRVDEVQTFSLQSDAGNYECSVSGLRWVCKEEVSFKYKFLSWEEHMRSPVCKDYMPAGPLMDITVTSGQIEEVHLPHRVCIDQTSTFSGQFAVLHVVPCCDVVEEVAKVTSSHIKFLQPTFPPRGVMIRKMAGIPFYYDVLIYKTNKEFLTLDVYVVPRDSALQQEVEEKPKSSGSILILNPGPDKSMQMGEHVSLTTDQADAIIQPSARELRYESIFFEVLIRNTNSDFTLWLQSGKDTLWTCTIHKGDYQNQSAEH</sequence>
<organism evidence="4 5">
    <name type="scientific">Gymnodraco acuticeps</name>
    <name type="common">Antarctic dragonfish</name>
    <dbReference type="NCBI Taxonomy" id="8218"/>
    <lineage>
        <taxon>Eukaryota</taxon>
        <taxon>Metazoa</taxon>
        <taxon>Chordata</taxon>
        <taxon>Craniata</taxon>
        <taxon>Vertebrata</taxon>
        <taxon>Euteleostomi</taxon>
        <taxon>Actinopterygii</taxon>
        <taxon>Neopterygii</taxon>
        <taxon>Teleostei</taxon>
        <taxon>Neoteleostei</taxon>
        <taxon>Acanthomorphata</taxon>
        <taxon>Eupercaria</taxon>
        <taxon>Perciformes</taxon>
        <taxon>Notothenioidei</taxon>
        <taxon>Bathydraconidae</taxon>
        <taxon>Gymnodraco</taxon>
    </lineage>
</organism>
<dbReference type="PANTHER" id="PTHR16155:SF18">
    <property type="entry name" value="STERILE ALPHA MOTIF DOMAIN-CONTAINING PROTEIN 9-LIKE"/>
    <property type="match status" value="1"/>
</dbReference>
<dbReference type="Pfam" id="PF13553">
    <property type="entry name" value="FIIND"/>
    <property type="match status" value="1"/>
</dbReference>
<evidence type="ECO:0000256" key="1">
    <source>
        <dbReference type="ARBA" id="ARBA00004514"/>
    </source>
</evidence>
<evidence type="ECO:0000313" key="6">
    <source>
        <dbReference type="RefSeq" id="XP_034053511.1"/>
    </source>
</evidence>
<evidence type="ECO:0000313" key="5">
    <source>
        <dbReference type="RefSeq" id="XP_034053510.1"/>
    </source>
</evidence>
<dbReference type="GO" id="GO:0005829">
    <property type="term" value="C:cytosol"/>
    <property type="evidence" value="ECO:0007669"/>
    <property type="project" value="UniProtKB-SubCell"/>
</dbReference>
<reference evidence="5 6" key="1">
    <citation type="submission" date="2025-04" db="UniProtKB">
        <authorList>
            <consortium name="RefSeq"/>
        </authorList>
    </citation>
    <scope>IDENTIFICATION</scope>
</reference>
<dbReference type="RefSeq" id="XP_034053511.1">
    <property type="nucleotide sequence ID" value="XM_034197620.1"/>
</dbReference>
<evidence type="ECO:0000256" key="2">
    <source>
        <dbReference type="ARBA" id="ARBA00022490"/>
    </source>
</evidence>
<keyword evidence="2" id="KW-0963">Cytoplasm</keyword>
<dbReference type="PROSITE" id="PS51830">
    <property type="entry name" value="FIIND"/>
    <property type="match status" value="1"/>
</dbReference>
<dbReference type="OrthoDB" id="2337140at2759"/>
<gene>
    <name evidence="5 6" type="primary">LOC117533722</name>
</gene>
<evidence type="ECO:0000313" key="4">
    <source>
        <dbReference type="Proteomes" id="UP000515161"/>
    </source>
</evidence>